<gene>
    <name evidence="3" type="ORF">CPEL01642_LOCUS23735</name>
</gene>
<dbReference type="EMBL" id="HBEY01049423">
    <property type="protein sequence ID" value="CAD8620352.1"/>
    <property type="molecule type" value="Transcribed_RNA"/>
</dbReference>
<dbReference type="PROSITE" id="PS50089">
    <property type="entry name" value="ZF_RING_2"/>
    <property type="match status" value="1"/>
</dbReference>
<keyword evidence="1" id="KW-0863">Zinc-finger</keyword>
<feature type="domain" description="RING-type" evidence="2">
    <location>
        <begin position="124"/>
        <end position="161"/>
    </location>
</feature>
<dbReference type="InterPro" id="IPR013083">
    <property type="entry name" value="Znf_RING/FYVE/PHD"/>
</dbReference>
<dbReference type="GO" id="GO:0008270">
    <property type="term" value="F:zinc ion binding"/>
    <property type="evidence" value="ECO:0007669"/>
    <property type="project" value="UniProtKB-KW"/>
</dbReference>
<keyword evidence="1" id="KW-0479">Metal-binding</keyword>
<dbReference type="Gene3D" id="3.30.40.10">
    <property type="entry name" value="Zinc/RING finger domain, C3HC4 (zinc finger)"/>
    <property type="match status" value="1"/>
</dbReference>
<evidence type="ECO:0000313" key="3">
    <source>
        <dbReference type="EMBL" id="CAD8620352.1"/>
    </source>
</evidence>
<proteinExistence type="predicted"/>
<dbReference type="InterPro" id="IPR001841">
    <property type="entry name" value="Znf_RING"/>
</dbReference>
<sequence>MPDRRVGTLDNPGSARQVSVYENSKGYYIKLDGLREKLHGSTRWTTTSGVEMKGRTQHVQQPPATWSEDAWDDDGLALAIAASLADAAPAAYEPAVPMEEEPAADVAPPAAPPAAADEATSRTCAICLTNPSVMLMRRCNHLCACEGCAQRLVGRPCCICRRVVTAVERVYF</sequence>
<evidence type="ECO:0000256" key="1">
    <source>
        <dbReference type="PROSITE-ProRule" id="PRU00175"/>
    </source>
</evidence>
<dbReference type="Pfam" id="PF13920">
    <property type="entry name" value="zf-C3HC4_3"/>
    <property type="match status" value="1"/>
</dbReference>
<evidence type="ECO:0000259" key="2">
    <source>
        <dbReference type="PROSITE" id="PS50089"/>
    </source>
</evidence>
<protein>
    <recommendedName>
        <fullName evidence="2">RING-type domain-containing protein</fullName>
    </recommendedName>
</protein>
<dbReference type="AlphaFoldDB" id="A0A7S0LRA8"/>
<dbReference type="SUPFAM" id="SSF57850">
    <property type="entry name" value="RING/U-box"/>
    <property type="match status" value="1"/>
</dbReference>
<name>A0A7S0LRA8_9EUKA</name>
<accession>A0A7S0LRA8</accession>
<keyword evidence="1" id="KW-0862">Zinc</keyword>
<organism evidence="3">
    <name type="scientific">Coccolithus braarudii</name>
    <dbReference type="NCBI Taxonomy" id="221442"/>
    <lineage>
        <taxon>Eukaryota</taxon>
        <taxon>Haptista</taxon>
        <taxon>Haptophyta</taxon>
        <taxon>Prymnesiophyceae</taxon>
        <taxon>Coccolithales</taxon>
        <taxon>Coccolithaceae</taxon>
        <taxon>Coccolithus</taxon>
    </lineage>
</organism>
<reference evidence="3" key="1">
    <citation type="submission" date="2021-01" db="EMBL/GenBank/DDBJ databases">
        <authorList>
            <person name="Corre E."/>
            <person name="Pelletier E."/>
            <person name="Niang G."/>
            <person name="Scheremetjew M."/>
            <person name="Finn R."/>
            <person name="Kale V."/>
            <person name="Holt S."/>
            <person name="Cochrane G."/>
            <person name="Meng A."/>
            <person name="Brown T."/>
            <person name="Cohen L."/>
        </authorList>
    </citation>
    <scope>NUCLEOTIDE SEQUENCE</scope>
    <source>
        <strain evidence="3">PLY182g</strain>
    </source>
</reference>